<protein>
    <recommendedName>
        <fullName evidence="2">DNA primase catalytic core N-terminal domain-containing protein</fullName>
    </recommendedName>
</protein>
<organism evidence="1">
    <name type="scientific">marine metagenome</name>
    <dbReference type="NCBI Taxonomy" id="408172"/>
    <lineage>
        <taxon>unclassified sequences</taxon>
        <taxon>metagenomes</taxon>
        <taxon>ecological metagenomes</taxon>
    </lineage>
</organism>
<evidence type="ECO:0000313" key="1">
    <source>
        <dbReference type="EMBL" id="SVA69615.1"/>
    </source>
</evidence>
<dbReference type="Gene3D" id="3.40.1360.10">
    <property type="match status" value="1"/>
</dbReference>
<evidence type="ECO:0008006" key="2">
    <source>
        <dbReference type="Google" id="ProtNLM"/>
    </source>
</evidence>
<dbReference type="SUPFAM" id="SSF56731">
    <property type="entry name" value="DNA primase core"/>
    <property type="match status" value="1"/>
</dbReference>
<reference evidence="1" key="1">
    <citation type="submission" date="2018-05" db="EMBL/GenBank/DDBJ databases">
        <authorList>
            <person name="Lanie J.A."/>
            <person name="Ng W.-L."/>
            <person name="Kazmierczak K.M."/>
            <person name="Andrzejewski T.M."/>
            <person name="Davidsen T.M."/>
            <person name="Wayne K.J."/>
            <person name="Tettelin H."/>
            <person name="Glass J.I."/>
            <person name="Rusch D."/>
            <person name="Podicherti R."/>
            <person name="Tsui H.-C.T."/>
            <person name="Winkler M.E."/>
        </authorList>
    </citation>
    <scope>NUCLEOTIDE SEQUENCE</scope>
</reference>
<proteinExistence type="predicted"/>
<name>A0A381XY18_9ZZZZ</name>
<dbReference type="EMBL" id="UINC01016782">
    <property type="protein sequence ID" value="SVA69615.1"/>
    <property type="molecule type" value="Genomic_DNA"/>
</dbReference>
<sequence length="269" mass="30539">MSELVQNTLFAHIPAKRKTTPSGWTSFNAPCCHHNGTSQDKRQRGGLISNADGSVSYHCFNCGFKASWQRGRRLSRKMRNLLEWLGASDDSINQLALGVLQFNEESGFIQPLVELPKFKDIELPKGAKLITEYSDNNLLLKVLDYMKGRQLNVEDYDFYWSPELGYRDKLIIPFYYLTPGSDTKRLVGWTARRITKGNPKYLTDVQPGYVFNLDAQDYRRIFVILVEGPIDAIGIDACALMGSEVRDQQALLLNSLNKQVIVLPDRDKA</sequence>
<feature type="non-terminal residue" evidence="1">
    <location>
        <position position="269"/>
    </location>
</feature>
<dbReference type="AlphaFoldDB" id="A0A381XY18"/>
<gene>
    <name evidence="1" type="ORF">METZ01_LOCUS122469</name>
</gene>
<accession>A0A381XY18</accession>